<organism evidence="1 2">
    <name type="scientific">Herbiconiux daphne</name>
    <dbReference type="NCBI Taxonomy" id="2970914"/>
    <lineage>
        <taxon>Bacteria</taxon>
        <taxon>Bacillati</taxon>
        <taxon>Actinomycetota</taxon>
        <taxon>Actinomycetes</taxon>
        <taxon>Micrococcales</taxon>
        <taxon>Microbacteriaceae</taxon>
        <taxon>Herbiconiux</taxon>
    </lineage>
</organism>
<accession>A0ABT2HA04</accession>
<dbReference type="InterPro" id="IPR043502">
    <property type="entry name" value="DNA/RNA_pol_sf"/>
</dbReference>
<reference evidence="1" key="1">
    <citation type="submission" date="2022-08" db="EMBL/GenBank/DDBJ databases">
        <authorList>
            <person name="Deng Y."/>
            <person name="Han X.-F."/>
            <person name="Zhang Y.-Q."/>
        </authorList>
    </citation>
    <scope>NUCLEOTIDE SEQUENCE</scope>
    <source>
        <strain evidence="1">CPCC 203386</strain>
    </source>
</reference>
<dbReference type="RefSeq" id="WP_259542899.1">
    <property type="nucleotide sequence ID" value="NZ_JANLCJ010000172.1"/>
</dbReference>
<evidence type="ECO:0000313" key="2">
    <source>
        <dbReference type="Proteomes" id="UP001165586"/>
    </source>
</evidence>
<dbReference type="Proteomes" id="UP001165586">
    <property type="component" value="Unassembled WGS sequence"/>
</dbReference>
<dbReference type="SUPFAM" id="SSF56672">
    <property type="entry name" value="DNA/RNA polymerases"/>
    <property type="match status" value="1"/>
</dbReference>
<dbReference type="EMBL" id="JANLCJ010000172">
    <property type="protein sequence ID" value="MCS5736773.1"/>
    <property type="molecule type" value="Genomic_DNA"/>
</dbReference>
<evidence type="ECO:0008006" key="3">
    <source>
        <dbReference type="Google" id="ProtNLM"/>
    </source>
</evidence>
<proteinExistence type="predicted"/>
<name>A0ABT2HA04_9MICO</name>
<dbReference type="Gene3D" id="3.90.1600.10">
    <property type="entry name" value="Palm domain of DNA polymerase"/>
    <property type="match status" value="1"/>
</dbReference>
<dbReference type="InterPro" id="IPR023211">
    <property type="entry name" value="DNA_pol_palm_dom_sf"/>
</dbReference>
<sequence length="251" mass="29063">NLYNPKASYSVCVFGQIALYDLSRRLYEAGCTLVNLNTDGIGFTTNPHDPDCYKRIWKEWEKDFDLVLEEDHLKRLTQKDVNNYLGIHKDGTMKAKGGDLKKYEGKYNPNNTSLGIVDLCVVNYIKDGTAPIRTIMNNLDRPILFQKVLYTQRKKEEEPDKGFIGTAQFEGDQRIFVNTVNRVFACKADHPERVLLKKVRNENDMVGVKFQDAPDNMIVYNDDLDSIENLSQMIDMNYYKNLAEKTIQRWV</sequence>
<protein>
    <recommendedName>
        <fullName evidence="3">DNA-directed DNA polymerase</fullName>
    </recommendedName>
</protein>
<evidence type="ECO:0000313" key="1">
    <source>
        <dbReference type="EMBL" id="MCS5736773.1"/>
    </source>
</evidence>
<feature type="non-terminal residue" evidence="1">
    <location>
        <position position="1"/>
    </location>
</feature>
<comment type="caution">
    <text evidence="1">The sequence shown here is derived from an EMBL/GenBank/DDBJ whole genome shotgun (WGS) entry which is preliminary data.</text>
</comment>
<gene>
    <name evidence="1" type="ORF">N1032_23865</name>
</gene>
<keyword evidence="2" id="KW-1185">Reference proteome</keyword>